<proteinExistence type="predicted"/>
<dbReference type="KEGG" id="nli:G3M70_16195"/>
<accession>A0A7T0G1V0</accession>
<evidence type="ECO:0000313" key="3">
    <source>
        <dbReference type="Proteomes" id="UP000594688"/>
    </source>
</evidence>
<protein>
    <submittedName>
        <fullName evidence="2">Formylglycine-generating enzyme family protein</fullName>
    </submittedName>
</protein>
<dbReference type="PANTHER" id="PTHR23150">
    <property type="entry name" value="SULFATASE MODIFYING FACTOR 1, 2"/>
    <property type="match status" value="1"/>
</dbReference>
<dbReference type="Gene3D" id="3.90.1580.10">
    <property type="entry name" value="paralog of FGE (formylglycine-generating enzyme)"/>
    <property type="match status" value="1"/>
</dbReference>
<dbReference type="GO" id="GO:0120147">
    <property type="term" value="F:formylglycine-generating oxidase activity"/>
    <property type="evidence" value="ECO:0007669"/>
    <property type="project" value="TreeGrafter"/>
</dbReference>
<dbReference type="InterPro" id="IPR042095">
    <property type="entry name" value="SUMF_sf"/>
</dbReference>
<sequence length="253" mass="29068">MLRKEFPKLLIGFIALILTPVSPVFANSAPEGMVLIKGGCFMMGTDKHYLVTFENEPNHMERPAHKVCLDSFYMDTHEATQKKWKKWMPNLPTTLIGDDLPVDHVRFREARTFCARRGGRLPTEAEWEYAAKAGSTAENFWGDGINGDYSWYDRNSTRRPHPVGTKKPNPWGLYDMMGSVWEWVSDWYDWTYYQRSPIQNPQGPKFGSARVIKGASWLDDKSYFRAAMRVRGRADPTETFLVGVRCVKSTKGK</sequence>
<evidence type="ECO:0000259" key="1">
    <source>
        <dbReference type="Pfam" id="PF03781"/>
    </source>
</evidence>
<gene>
    <name evidence="2" type="ORF">G3M70_16195</name>
</gene>
<dbReference type="InterPro" id="IPR005532">
    <property type="entry name" value="SUMF_dom"/>
</dbReference>
<dbReference type="Proteomes" id="UP000594688">
    <property type="component" value="Chromosome"/>
</dbReference>
<evidence type="ECO:0000313" key="2">
    <source>
        <dbReference type="EMBL" id="QPJ63333.1"/>
    </source>
</evidence>
<dbReference type="AlphaFoldDB" id="A0A7T0G1V0"/>
<name>A0A7T0G1V0_9BACT</name>
<dbReference type="Pfam" id="PF03781">
    <property type="entry name" value="FGE-sulfatase"/>
    <property type="match status" value="1"/>
</dbReference>
<dbReference type="SUPFAM" id="SSF56436">
    <property type="entry name" value="C-type lectin-like"/>
    <property type="match status" value="1"/>
</dbReference>
<dbReference type="EMBL" id="CP048685">
    <property type="protein sequence ID" value="QPJ63333.1"/>
    <property type="molecule type" value="Genomic_DNA"/>
</dbReference>
<reference evidence="2 3" key="1">
    <citation type="submission" date="2020-02" db="EMBL/GenBank/DDBJ databases">
        <title>Genomic and physiological characterization of two novel Nitrospinaceae genera.</title>
        <authorList>
            <person name="Mueller A.J."/>
            <person name="Jung M.-Y."/>
            <person name="Strachan C.R."/>
            <person name="Herbold C.W."/>
            <person name="Kirkegaard R.H."/>
            <person name="Daims H."/>
        </authorList>
    </citation>
    <scope>NUCLEOTIDE SEQUENCE [LARGE SCALE GENOMIC DNA]</scope>
    <source>
        <strain evidence="2">EB</strain>
    </source>
</reference>
<dbReference type="InterPro" id="IPR051043">
    <property type="entry name" value="Sulfatase_Mod_Factor_Kinase"/>
</dbReference>
<feature type="domain" description="Sulfatase-modifying factor enzyme-like" evidence="1">
    <location>
        <begin position="31"/>
        <end position="248"/>
    </location>
</feature>
<dbReference type="PANTHER" id="PTHR23150:SF19">
    <property type="entry name" value="FORMYLGLYCINE-GENERATING ENZYME"/>
    <property type="match status" value="1"/>
</dbReference>
<dbReference type="InterPro" id="IPR016187">
    <property type="entry name" value="CTDL_fold"/>
</dbReference>
<organism evidence="2 3">
    <name type="scientific">Candidatus Nitronauta litoralis</name>
    <dbReference type="NCBI Taxonomy" id="2705533"/>
    <lineage>
        <taxon>Bacteria</taxon>
        <taxon>Pseudomonadati</taxon>
        <taxon>Nitrospinota/Tectimicrobiota group</taxon>
        <taxon>Nitrospinota</taxon>
        <taxon>Nitrospinia</taxon>
        <taxon>Nitrospinales</taxon>
        <taxon>Nitrospinaceae</taxon>
        <taxon>Candidatus Nitronauta</taxon>
    </lineage>
</organism>